<dbReference type="PANTHER" id="PTHR43712:SF2">
    <property type="entry name" value="O-METHYLTRANSFERASE CICE"/>
    <property type="match status" value="1"/>
</dbReference>
<dbReference type="Pfam" id="PF00891">
    <property type="entry name" value="Methyltransf_2"/>
    <property type="match status" value="1"/>
</dbReference>
<keyword evidence="1" id="KW-0489">Methyltransferase</keyword>
<dbReference type="InterPro" id="IPR036390">
    <property type="entry name" value="WH_DNA-bd_sf"/>
</dbReference>
<dbReference type="InterPro" id="IPR029063">
    <property type="entry name" value="SAM-dependent_MTases_sf"/>
</dbReference>
<comment type="caution">
    <text evidence="7">The sequence shown here is derived from an EMBL/GenBank/DDBJ whole genome shotgun (WGS) entry which is preliminary data.</text>
</comment>
<keyword evidence="3" id="KW-0949">S-adenosyl-L-methionine</keyword>
<dbReference type="Proteomes" id="UP000622552">
    <property type="component" value="Unassembled WGS sequence"/>
</dbReference>
<dbReference type="GO" id="GO:0008171">
    <property type="term" value="F:O-methyltransferase activity"/>
    <property type="evidence" value="ECO:0007669"/>
    <property type="project" value="InterPro"/>
</dbReference>
<dbReference type="InterPro" id="IPR016461">
    <property type="entry name" value="COMT-like"/>
</dbReference>
<dbReference type="PIRSF" id="PIRSF005739">
    <property type="entry name" value="O-mtase"/>
    <property type="match status" value="1"/>
</dbReference>
<dbReference type="GO" id="GO:0046983">
    <property type="term" value="F:protein dimerization activity"/>
    <property type="evidence" value="ECO:0007669"/>
    <property type="project" value="InterPro"/>
</dbReference>
<dbReference type="Gene3D" id="1.10.10.10">
    <property type="entry name" value="Winged helix-like DNA-binding domain superfamily/Winged helix DNA-binding domain"/>
    <property type="match status" value="1"/>
</dbReference>
<gene>
    <name evidence="7" type="ORF">IW245_001946</name>
</gene>
<dbReference type="InterPro" id="IPR036388">
    <property type="entry name" value="WH-like_DNA-bd_sf"/>
</dbReference>
<keyword evidence="8" id="KW-1185">Reference proteome</keyword>
<evidence type="ECO:0000313" key="8">
    <source>
        <dbReference type="Proteomes" id="UP000622552"/>
    </source>
</evidence>
<dbReference type="CDD" id="cd02440">
    <property type="entry name" value="AdoMet_MTases"/>
    <property type="match status" value="1"/>
</dbReference>
<feature type="active site" description="Proton acceptor" evidence="4">
    <location>
        <position position="240"/>
    </location>
</feature>
<evidence type="ECO:0000256" key="2">
    <source>
        <dbReference type="ARBA" id="ARBA00022679"/>
    </source>
</evidence>
<name>A0A8J7KVU9_9ACTN</name>
<proteinExistence type="predicted"/>
<dbReference type="GO" id="GO:0032259">
    <property type="term" value="P:methylation"/>
    <property type="evidence" value="ECO:0007669"/>
    <property type="project" value="UniProtKB-KW"/>
</dbReference>
<dbReference type="InterPro" id="IPR012967">
    <property type="entry name" value="COMT_dimerisation"/>
</dbReference>
<evidence type="ECO:0000313" key="7">
    <source>
        <dbReference type="EMBL" id="MBG6135752.1"/>
    </source>
</evidence>
<keyword evidence="2" id="KW-0808">Transferase</keyword>
<organism evidence="7 8">
    <name type="scientific">Longispora fulva</name>
    <dbReference type="NCBI Taxonomy" id="619741"/>
    <lineage>
        <taxon>Bacteria</taxon>
        <taxon>Bacillati</taxon>
        <taxon>Actinomycetota</taxon>
        <taxon>Actinomycetes</taxon>
        <taxon>Micromonosporales</taxon>
        <taxon>Micromonosporaceae</taxon>
        <taxon>Longispora</taxon>
    </lineage>
</organism>
<dbReference type="SUPFAM" id="SSF46785">
    <property type="entry name" value="Winged helix' DNA-binding domain"/>
    <property type="match status" value="1"/>
</dbReference>
<dbReference type="SUPFAM" id="SSF53335">
    <property type="entry name" value="S-adenosyl-L-methionine-dependent methyltransferases"/>
    <property type="match status" value="1"/>
</dbReference>
<dbReference type="Pfam" id="PF08100">
    <property type="entry name" value="Dimerisation"/>
    <property type="match status" value="1"/>
</dbReference>
<dbReference type="AlphaFoldDB" id="A0A8J7KVU9"/>
<evidence type="ECO:0000256" key="1">
    <source>
        <dbReference type="ARBA" id="ARBA00022603"/>
    </source>
</evidence>
<dbReference type="Gene3D" id="3.40.50.150">
    <property type="entry name" value="Vaccinia Virus protein VP39"/>
    <property type="match status" value="1"/>
</dbReference>
<dbReference type="PANTHER" id="PTHR43712">
    <property type="entry name" value="PUTATIVE (AFU_ORTHOLOGUE AFUA_4G14580)-RELATED"/>
    <property type="match status" value="1"/>
</dbReference>
<evidence type="ECO:0000256" key="4">
    <source>
        <dbReference type="PIRSR" id="PIRSR005739-1"/>
    </source>
</evidence>
<evidence type="ECO:0000259" key="6">
    <source>
        <dbReference type="Pfam" id="PF08100"/>
    </source>
</evidence>
<sequence length="342" mass="37053">MAVDLGMAQINQLAFGYWQSQVLFAAVRTGVFDALAAEPLPAGPVGDRCGLEAGPALRLLDACVAVRLLTRSADGIYANAGHTQRLLTTGSTESVVRWARVMSRWYEPWGNVTEALRRGGSVEERALRLGDDPAYAEDFILGMHEYNARSADALARSIDQLGARTLVDVGGGAGTYSVAFCRAWDDVRCEVVDLESVVPLTRRTVEDAGFADRVTVRAGDYYRDSFGSGVDVVLLSNVLHQESPAHCLDILRRARAALVDRGRVLVHGHFLDEDRTSPVFTTLHNLSALVLWDGGRSYTTAEMAELMAQAGLTDVREFPAAEPSAKLLIGRTHEATTEGAHP</sequence>
<feature type="domain" description="O-methyltransferase C-terminal" evidence="5">
    <location>
        <begin position="131"/>
        <end position="312"/>
    </location>
</feature>
<reference evidence="7" key="1">
    <citation type="submission" date="2020-11" db="EMBL/GenBank/DDBJ databases">
        <title>Sequencing the genomes of 1000 actinobacteria strains.</title>
        <authorList>
            <person name="Klenk H.-P."/>
        </authorList>
    </citation>
    <scope>NUCLEOTIDE SEQUENCE</scope>
    <source>
        <strain evidence="7">DSM 45356</strain>
    </source>
</reference>
<feature type="domain" description="O-methyltransferase dimerisation" evidence="6">
    <location>
        <begin position="12"/>
        <end position="88"/>
    </location>
</feature>
<evidence type="ECO:0000259" key="5">
    <source>
        <dbReference type="Pfam" id="PF00891"/>
    </source>
</evidence>
<dbReference type="EMBL" id="JADOUF010000001">
    <property type="protein sequence ID" value="MBG6135752.1"/>
    <property type="molecule type" value="Genomic_DNA"/>
</dbReference>
<evidence type="ECO:0000256" key="3">
    <source>
        <dbReference type="ARBA" id="ARBA00022691"/>
    </source>
</evidence>
<accession>A0A8J7KVU9</accession>
<dbReference type="InterPro" id="IPR001077">
    <property type="entry name" value="COMT_C"/>
</dbReference>
<protein>
    <submittedName>
        <fullName evidence="7">Uncharacterized protein</fullName>
    </submittedName>
</protein>
<dbReference type="PROSITE" id="PS51683">
    <property type="entry name" value="SAM_OMT_II"/>
    <property type="match status" value="1"/>
</dbReference>
<dbReference type="RefSeq" id="WP_197002819.1">
    <property type="nucleotide sequence ID" value="NZ_BONS01000002.1"/>
</dbReference>